<keyword evidence="16" id="KW-1185">Reference proteome</keyword>
<keyword evidence="12" id="KW-0472">Membrane</keyword>
<proteinExistence type="inferred from homology"/>
<dbReference type="GO" id="GO:0016020">
    <property type="term" value="C:membrane"/>
    <property type="evidence" value="ECO:0007669"/>
    <property type="project" value="UniProtKB-SubCell"/>
</dbReference>
<dbReference type="InterPro" id="IPR036396">
    <property type="entry name" value="Cyt_P450_sf"/>
</dbReference>
<keyword evidence="5 13" id="KW-0349">Heme</keyword>
<dbReference type="InterPro" id="IPR002401">
    <property type="entry name" value="Cyt_P450_E_grp-I"/>
</dbReference>
<dbReference type="Pfam" id="PF00067">
    <property type="entry name" value="p450"/>
    <property type="match status" value="2"/>
</dbReference>
<reference evidence="15 16" key="1">
    <citation type="journal article" date="2012" name="Science">
        <title>The Paleozoic origin of enzymatic lignin decomposition reconstructed from 31 fungal genomes.</title>
        <authorList>
            <person name="Floudas D."/>
            <person name="Binder M."/>
            <person name="Riley R."/>
            <person name="Barry K."/>
            <person name="Blanchette R.A."/>
            <person name="Henrissat B."/>
            <person name="Martinez A.T."/>
            <person name="Otillar R."/>
            <person name="Spatafora J.W."/>
            <person name="Yadav J.S."/>
            <person name="Aerts A."/>
            <person name="Benoit I."/>
            <person name="Boyd A."/>
            <person name="Carlson A."/>
            <person name="Copeland A."/>
            <person name="Coutinho P.M."/>
            <person name="de Vries R.P."/>
            <person name="Ferreira P."/>
            <person name="Findley K."/>
            <person name="Foster B."/>
            <person name="Gaskell J."/>
            <person name="Glotzer D."/>
            <person name="Gorecki P."/>
            <person name="Heitman J."/>
            <person name="Hesse C."/>
            <person name="Hori C."/>
            <person name="Igarashi K."/>
            <person name="Jurgens J.A."/>
            <person name="Kallen N."/>
            <person name="Kersten P."/>
            <person name="Kohler A."/>
            <person name="Kuees U."/>
            <person name="Kumar T.K.A."/>
            <person name="Kuo A."/>
            <person name="LaButti K."/>
            <person name="Larrondo L.F."/>
            <person name="Lindquist E."/>
            <person name="Ling A."/>
            <person name="Lombard V."/>
            <person name="Lucas S."/>
            <person name="Lundell T."/>
            <person name="Martin R."/>
            <person name="McLaughlin D.J."/>
            <person name="Morgenstern I."/>
            <person name="Morin E."/>
            <person name="Murat C."/>
            <person name="Nagy L.G."/>
            <person name="Nolan M."/>
            <person name="Ohm R.A."/>
            <person name="Patyshakuliyeva A."/>
            <person name="Rokas A."/>
            <person name="Ruiz-Duenas F.J."/>
            <person name="Sabat G."/>
            <person name="Salamov A."/>
            <person name="Samejima M."/>
            <person name="Schmutz J."/>
            <person name="Slot J.C."/>
            <person name="St John F."/>
            <person name="Stenlid J."/>
            <person name="Sun H."/>
            <person name="Sun S."/>
            <person name="Syed K."/>
            <person name="Tsang A."/>
            <person name="Wiebenga A."/>
            <person name="Young D."/>
            <person name="Pisabarro A."/>
            <person name="Eastwood D.C."/>
            <person name="Martin F."/>
            <person name="Cullen D."/>
            <person name="Grigoriev I.V."/>
            <person name="Hibbett D.S."/>
        </authorList>
    </citation>
    <scope>NUCLEOTIDE SEQUENCE [LARGE SCALE GENOMIC DNA]</scope>
    <source>
        <strain evidence="15 16">MD-104</strain>
    </source>
</reference>
<evidence type="ECO:0000256" key="2">
    <source>
        <dbReference type="ARBA" id="ARBA00004167"/>
    </source>
</evidence>
<dbReference type="PRINTS" id="PR00385">
    <property type="entry name" value="P450"/>
</dbReference>
<evidence type="ECO:0000256" key="8">
    <source>
        <dbReference type="ARBA" id="ARBA00022989"/>
    </source>
</evidence>
<comment type="subcellular location">
    <subcellularLocation>
        <location evidence="2">Membrane</location>
        <topology evidence="2">Single-pass membrane protein</topology>
    </subcellularLocation>
</comment>
<dbReference type="OMA" id="RTHDEDM"/>
<evidence type="ECO:0000256" key="1">
    <source>
        <dbReference type="ARBA" id="ARBA00001971"/>
    </source>
</evidence>
<keyword evidence="10 13" id="KW-0408">Iron</keyword>
<evidence type="ECO:0000313" key="15">
    <source>
        <dbReference type="EMBL" id="PCH38680.1"/>
    </source>
</evidence>
<evidence type="ECO:0000256" key="11">
    <source>
        <dbReference type="ARBA" id="ARBA00023033"/>
    </source>
</evidence>
<dbReference type="OrthoDB" id="2789670at2759"/>
<dbReference type="GO" id="GO:0020037">
    <property type="term" value="F:heme binding"/>
    <property type="evidence" value="ECO:0007669"/>
    <property type="project" value="InterPro"/>
</dbReference>
<evidence type="ECO:0000256" key="14">
    <source>
        <dbReference type="RuleBase" id="RU000461"/>
    </source>
</evidence>
<evidence type="ECO:0000256" key="9">
    <source>
        <dbReference type="ARBA" id="ARBA00023002"/>
    </source>
</evidence>
<evidence type="ECO:0000256" key="6">
    <source>
        <dbReference type="ARBA" id="ARBA00022692"/>
    </source>
</evidence>
<dbReference type="STRING" id="742152.A0A2H3J8Y3"/>
<accession>A0A2H3J8Y3</accession>
<evidence type="ECO:0000256" key="7">
    <source>
        <dbReference type="ARBA" id="ARBA00022723"/>
    </source>
</evidence>
<evidence type="ECO:0000256" key="5">
    <source>
        <dbReference type="ARBA" id="ARBA00022617"/>
    </source>
</evidence>
<dbReference type="PRINTS" id="PR00463">
    <property type="entry name" value="EP450I"/>
</dbReference>
<evidence type="ECO:0000256" key="13">
    <source>
        <dbReference type="PIRSR" id="PIRSR602401-1"/>
    </source>
</evidence>
<evidence type="ECO:0000256" key="10">
    <source>
        <dbReference type="ARBA" id="ARBA00023004"/>
    </source>
</evidence>
<evidence type="ECO:0000256" key="4">
    <source>
        <dbReference type="ARBA" id="ARBA00010617"/>
    </source>
</evidence>
<dbReference type="EMBL" id="KB467942">
    <property type="protein sequence ID" value="PCH38680.1"/>
    <property type="molecule type" value="Genomic_DNA"/>
</dbReference>
<dbReference type="PANTHER" id="PTHR46300:SF7">
    <property type="entry name" value="P450, PUTATIVE (EUROFUNG)-RELATED"/>
    <property type="match status" value="1"/>
</dbReference>
<sequence length="315" mass="35575">MDNDFSESVLPGAFLEDSLPIMKYLPDWCPGTGYRAIVKERLHTRLRARDEAFNMVKEQLARGTASPSLVAELLENNPNRTHDEDMLFRDVTNTFYAGAADTTVSAIESFFLIMCIYPELQRKAQTELDGVVTPGHLPTFADRQRLPYIDALIKEVHRWNPVGPTGVPHKVMEDDVYKGFRIPAGATVIGNSWQVLLMFRAYYTDLTFTTIRAILHDPALYPDYFEVIPDRYLQTKDNGLNPNPRKFVFGYGRRVCPGQMLAEDSLYIVAVLALSTLSICCTDLQGQSLPNEVEYDGAVVRFVNCNHTEGWSAHD</sequence>
<dbReference type="PANTHER" id="PTHR46300">
    <property type="entry name" value="P450, PUTATIVE (EUROFUNG)-RELATED-RELATED"/>
    <property type="match status" value="1"/>
</dbReference>
<keyword evidence="6" id="KW-0812">Transmembrane</keyword>
<dbReference type="InterPro" id="IPR001128">
    <property type="entry name" value="Cyt_P450"/>
</dbReference>
<keyword evidence="8" id="KW-1133">Transmembrane helix</keyword>
<gene>
    <name evidence="15" type="ORF">WOLCODRAFT_97488</name>
</gene>
<dbReference type="Gene3D" id="1.10.630.10">
    <property type="entry name" value="Cytochrome P450"/>
    <property type="match status" value="1"/>
</dbReference>
<keyword evidence="9 14" id="KW-0560">Oxidoreductase</keyword>
<feature type="binding site" description="axial binding residue" evidence="13">
    <location>
        <position position="256"/>
    </location>
    <ligand>
        <name>heme</name>
        <dbReference type="ChEBI" id="CHEBI:30413"/>
    </ligand>
    <ligandPart>
        <name>Fe</name>
        <dbReference type="ChEBI" id="CHEBI:18248"/>
    </ligandPart>
</feature>
<dbReference type="AlphaFoldDB" id="A0A2H3J8Y3"/>
<dbReference type="InterPro" id="IPR050364">
    <property type="entry name" value="Cytochrome_P450_fung"/>
</dbReference>
<evidence type="ECO:0000256" key="3">
    <source>
        <dbReference type="ARBA" id="ARBA00005179"/>
    </source>
</evidence>
<evidence type="ECO:0000313" key="16">
    <source>
        <dbReference type="Proteomes" id="UP000218811"/>
    </source>
</evidence>
<comment type="cofactor">
    <cofactor evidence="1 13">
        <name>heme</name>
        <dbReference type="ChEBI" id="CHEBI:30413"/>
    </cofactor>
</comment>
<keyword evidence="11 14" id="KW-0503">Monooxygenase</keyword>
<name>A0A2H3J8Y3_WOLCO</name>
<dbReference type="Proteomes" id="UP000218811">
    <property type="component" value="Unassembled WGS sequence"/>
</dbReference>
<dbReference type="InterPro" id="IPR017972">
    <property type="entry name" value="Cyt_P450_CS"/>
</dbReference>
<evidence type="ECO:0000256" key="12">
    <source>
        <dbReference type="ARBA" id="ARBA00023136"/>
    </source>
</evidence>
<dbReference type="GO" id="GO:0004497">
    <property type="term" value="F:monooxygenase activity"/>
    <property type="evidence" value="ECO:0007669"/>
    <property type="project" value="UniProtKB-KW"/>
</dbReference>
<dbReference type="GO" id="GO:0016705">
    <property type="term" value="F:oxidoreductase activity, acting on paired donors, with incorporation or reduction of molecular oxygen"/>
    <property type="evidence" value="ECO:0007669"/>
    <property type="project" value="InterPro"/>
</dbReference>
<dbReference type="SUPFAM" id="SSF48264">
    <property type="entry name" value="Cytochrome P450"/>
    <property type="match status" value="1"/>
</dbReference>
<comment type="pathway">
    <text evidence="3">Secondary metabolite biosynthesis.</text>
</comment>
<comment type="similarity">
    <text evidence="4 14">Belongs to the cytochrome P450 family.</text>
</comment>
<dbReference type="GO" id="GO:0005506">
    <property type="term" value="F:iron ion binding"/>
    <property type="evidence" value="ECO:0007669"/>
    <property type="project" value="InterPro"/>
</dbReference>
<protein>
    <submittedName>
        <fullName evidence="15">Cytochrome P450</fullName>
    </submittedName>
</protein>
<dbReference type="PROSITE" id="PS00086">
    <property type="entry name" value="CYTOCHROME_P450"/>
    <property type="match status" value="1"/>
</dbReference>
<keyword evidence="7 13" id="KW-0479">Metal-binding</keyword>
<organism evidence="15 16">
    <name type="scientific">Wolfiporia cocos (strain MD-104)</name>
    <name type="common">Brown rot fungus</name>
    <dbReference type="NCBI Taxonomy" id="742152"/>
    <lineage>
        <taxon>Eukaryota</taxon>
        <taxon>Fungi</taxon>
        <taxon>Dikarya</taxon>
        <taxon>Basidiomycota</taxon>
        <taxon>Agaricomycotina</taxon>
        <taxon>Agaricomycetes</taxon>
        <taxon>Polyporales</taxon>
        <taxon>Phaeolaceae</taxon>
        <taxon>Wolfiporia</taxon>
    </lineage>
</organism>